<accession>A0A077FAW2</accession>
<evidence type="ECO:0000313" key="2">
    <source>
        <dbReference type="Proteomes" id="UP000028931"/>
    </source>
</evidence>
<protein>
    <submittedName>
        <fullName evidence="1">Uncharacterized protein</fullName>
    </submittedName>
</protein>
<dbReference type="HOGENOM" id="CLU_2882528_0_0_6"/>
<dbReference type="OrthoDB" id="6903898at2"/>
<proteinExistence type="predicted"/>
<evidence type="ECO:0000313" key="1">
    <source>
        <dbReference type="EMBL" id="AIL62448.1"/>
    </source>
</evidence>
<dbReference type="RefSeq" id="WP_038612527.1">
    <property type="nucleotide sequence ID" value="NZ_CP009048.1"/>
</dbReference>
<name>A0A077FAW2_9PSED</name>
<dbReference type="EMBL" id="CP009048">
    <property type="protein sequence ID" value="AIL62448.1"/>
    <property type="molecule type" value="Genomic_DNA"/>
</dbReference>
<dbReference type="AlphaFoldDB" id="A0A077FAW2"/>
<dbReference type="Proteomes" id="UP000028931">
    <property type="component" value="Chromosome"/>
</dbReference>
<organism evidence="1 2">
    <name type="scientific">Pseudomonas alkylphenolica</name>
    <dbReference type="NCBI Taxonomy" id="237609"/>
    <lineage>
        <taxon>Bacteria</taxon>
        <taxon>Pseudomonadati</taxon>
        <taxon>Pseudomonadota</taxon>
        <taxon>Gammaproteobacteria</taxon>
        <taxon>Pseudomonadales</taxon>
        <taxon>Pseudomonadaceae</taxon>
        <taxon>Pseudomonas</taxon>
    </lineage>
</organism>
<dbReference type="KEGG" id="palk:PSAKL28_32820"/>
<gene>
    <name evidence="1" type="ORF">PSAKL28_32820</name>
</gene>
<sequence>MEDKKGAVAIVQWRTRFLGEGVLQEATYDQALMAAEQLERAGSVSASEWLDMVRQANAALLRQPG</sequence>
<reference evidence="1 2" key="1">
    <citation type="submission" date="2014-07" db="EMBL/GenBank/DDBJ databases">
        <authorList>
            <person name="Lee K."/>
            <person name="Lim J.Y."/>
            <person name="Hwang I."/>
        </authorList>
    </citation>
    <scope>NUCLEOTIDE SEQUENCE [LARGE SCALE GENOMIC DNA]</scope>
    <source>
        <strain evidence="1 2">KL28</strain>
    </source>
</reference>